<organism evidence="1 2">
    <name type="scientific">Holothuria leucospilota</name>
    <name type="common">Black long sea cucumber</name>
    <name type="synonym">Mertensiothuria leucospilota</name>
    <dbReference type="NCBI Taxonomy" id="206669"/>
    <lineage>
        <taxon>Eukaryota</taxon>
        <taxon>Metazoa</taxon>
        <taxon>Echinodermata</taxon>
        <taxon>Eleutherozoa</taxon>
        <taxon>Echinozoa</taxon>
        <taxon>Holothuroidea</taxon>
        <taxon>Aspidochirotacea</taxon>
        <taxon>Aspidochirotida</taxon>
        <taxon>Holothuriidae</taxon>
        <taxon>Holothuria</taxon>
    </lineage>
</organism>
<evidence type="ECO:0000313" key="1">
    <source>
        <dbReference type="EMBL" id="KAJ8050046.1"/>
    </source>
</evidence>
<evidence type="ECO:0000313" key="2">
    <source>
        <dbReference type="Proteomes" id="UP001152320"/>
    </source>
</evidence>
<dbReference type="OrthoDB" id="5982854at2759"/>
<accession>A0A9Q1CS43</accession>
<name>A0A9Q1CS43_HOLLE</name>
<dbReference type="EMBL" id="JAIZAY010000001">
    <property type="protein sequence ID" value="KAJ8050046.1"/>
    <property type="molecule type" value="Genomic_DNA"/>
</dbReference>
<dbReference type="AlphaFoldDB" id="A0A9Q1CS43"/>
<protein>
    <submittedName>
        <fullName evidence="1">Uncharacterized protein</fullName>
    </submittedName>
</protein>
<dbReference type="Proteomes" id="UP001152320">
    <property type="component" value="Chromosome 1"/>
</dbReference>
<sequence>MEINNKEVIFQVDTCATVNTLPEKYVHDSVTAPATKTLKMWNGTRVETRGKSRLIFKNPANRKKYPVEFVVTDNSFNSLLSLRAAQQMNFIKVNADNMERVMGVNEAEQFPEVFDKKACVI</sequence>
<proteinExistence type="predicted"/>
<gene>
    <name evidence="1" type="ORF">HOLleu_03081</name>
</gene>
<comment type="caution">
    <text evidence="1">The sequence shown here is derived from an EMBL/GenBank/DDBJ whole genome shotgun (WGS) entry which is preliminary data.</text>
</comment>
<keyword evidence="2" id="KW-1185">Reference proteome</keyword>
<reference evidence="1" key="1">
    <citation type="submission" date="2021-10" db="EMBL/GenBank/DDBJ databases">
        <title>Tropical sea cucumber genome reveals ecological adaptation and Cuvierian tubules defense mechanism.</title>
        <authorList>
            <person name="Chen T."/>
        </authorList>
    </citation>
    <scope>NUCLEOTIDE SEQUENCE</scope>
    <source>
        <strain evidence="1">Nanhai2018</strain>
        <tissue evidence="1">Muscle</tissue>
    </source>
</reference>